<reference evidence="1 2" key="1">
    <citation type="journal article" date="2018" name="Genomics">
        <title>Molecular footprints of inshore aquatic adaptation in Indo-Pacific humpback dolphin (Sousa chinensis).</title>
        <authorList>
            <person name="Ming Y."/>
            <person name="Jian J."/>
            <person name="Yu F."/>
            <person name="Yu X."/>
            <person name="Wang J."/>
            <person name="Liu W."/>
        </authorList>
    </citation>
    <scope>NUCLEOTIDE SEQUENCE [LARGE SCALE GENOMIC DNA]</scope>
    <source>
        <strain evidence="1">MY-2018</strain>
        <tissue evidence="1">Skin</tissue>
    </source>
</reference>
<evidence type="ECO:0000313" key="1">
    <source>
        <dbReference type="EMBL" id="TEA39996.1"/>
    </source>
</evidence>
<dbReference type="Proteomes" id="UP000295264">
    <property type="component" value="Unassembled WGS sequence"/>
</dbReference>
<keyword evidence="2" id="KW-1185">Reference proteome</keyword>
<feature type="non-terminal residue" evidence="1">
    <location>
        <position position="84"/>
    </location>
</feature>
<name>A0A484GXT0_SOUCH</name>
<gene>
    <name evidence="1" type="ORF">DBR06_SOUSAS2910039</name>
</gene>
<dbReference type="PANTHER" id="PTHR31577">
    <property type="entry name" value="DEVELOPMENTAL PLURIPOTENCY-ASSOCIATED PROTEIN 3-RELATED"/>
    <property type="match status" value="1"/>
</dbReference>
<organism evidence="1 2">
    <name type="scientific">Sousa chinensis</name>
    <name type="common">Indo-pacific humpbacked dolphin</name>
    <name type="synonym">Steno chinensis</name>
    <dbReference type="NCBI Taxonomy" id="103600"/>
    <lineage>
        <taxon>Eukaryota</taxon>
        <taxon>Metazoa</taxon>
        <taxon>Chordata</taxon>
        <taxon>Craniata</taxon>
        <taxon>Vertebrata</taxon>
        <taxon>Euteleostomi</taxon>
        <taxon>Mammalia</taxon>
        <taxon>Eutheria</taxon>
        <taxon>Laurasiatheria</taxon>
        <taxon>Artiodactyla</taxon>
        <taxon>Whippomorpha</taxon>
        <taxon>Cetacea</taxon>
        <taxon>Odontoceti</taxon>
        <taxon>Delphinidae</taxon>
        <taxon>Sousa</taxon>
    </lineage>
</organism>
<dbReference type="GO" id="GO:0005634">
    <property type="term" value="C:nucleus"/>
    <property type="evidence" value="ECO:0007669"/>
    <property type="project" value="TreeGrafter"/>
</dbReference>
<dbReference type="GO" id="GO:0044726">
    <property type="term" value="P:epigenetic programing of female pronucleus"/>
    <property type="evidence" value="ECO:0007669"/>
    <property type="project" value="TreeGrafter"/>
</dbReference>
<sequence>VDSSKLNPNWTLESPPMFIDENSQEVPAASRPISEVLIKNLSKLTLNPSTKLPSILPEYPLQQNGQRLGKGIRYRRKGVRTLLT</sequence>
<comment type="caution">
    <text evidence="1">The sequence shown here is derived from an EMBL/GenBank/DDBJ whole genome shotgun (WGS) entry which is preliminary data.</text>
</comment>
<proteinExistence type="predicted"/>
<dbReference type="Pfam" id="PF15549">
    <property type="entry name" value="PGC7_Stella"/>
    <property type="match status" value="1"/>
</dbReference>
<protein>
    <submittedName>
        <fullName evidence="1">Uncharacterized protein</fullName>
    </submittedName>
</protein>
<feature type="non-terminal residue" evidence="1">
    <location>
        <position position="1"/>
    </location>
</feature>
<dbReference type="InterPro" id="IPR029096">
    <property type="entry name" value="Dppa3"/>
</dbReference>
<evidence type="ECO:0000313" key="2">
    <source>
        <dbReference type="Proteomes" id="UP000295264"/>
    </source>
</evidence>
<dbReference type="EMBL" id="QWLN02003371">
    <property type="protein sequence ID" value="TEA39996.1"/>
    <property type="molecule type" value="Genomic_DNA"/>
</dbReference>
<accession>A0A484GXT0</accession>
<dbReference type="PANTHER" id="PTHR31577:SF2">
    <property type="entry name" value="DEVELOPMENTAL PLURIPOTENCY-ASSOCIATED PROTEIN 3"/>
    <property type="match status" value="1"/>
</dbReference>
<dbReference type="AlphaFoldDB" id="A0A484GXT0"/>